<evidence type="ECO:0000256" key="1">
    <source>
        <dbReference type="PROSITE-ProRule" id="PRU00047"/>
    </source>
</evidence>
<feature type="region of interest" description="Disordered" evidence="2">
    <location>
        <begin position="614"/>
        <end position="668"/>
    </location>
</feature>
<accession>A0A6L2J4T7</accession>
<feature type="domain" description="CCHC-type" evidence="3">
    <location>
        <begin position="372"/>
        <end position="387"/>
    </location>
</feature>
<dbReference type="InterPro" id="IPR001878">
    <property type="entry name" value="Znf_CCHC"/>
</dbReference>
<dbReference type="EMBL" id="BKCJ010000309">
    <property type="protein sequence ID" value="GEU31999.1"/>
    <property type="molecule type" value="Genomic_DNA"/>
</dbReference>
<evidence type="ECO:0000313" key="4">
    <source>
        <dbReference type="EMBL" id="GEU31999.1"/>
    </source>
</evidence>
<keyword evidence="1" id="KW-0479">Metal-binding</keyword>
<sequence length="846" mass="94782">MGITIDCGPIETRVKHLFGRVVHAEMSPGGSIVSSLKNINGFLAVNTPPDDFIHTYFKQEGVVPKVMLHIFEDFVLLLGRHPLNNKVSHMEKWIKMEQKRVFTGSSRSRVPIIQILDKAVKSPRTYHGKERKKTSPTVPSDVSGPARNPLNGSGQPIAAEKNNAAKSSKGYKHQLKFNSHKDAKTLMEAIEKRFRGNTETKKVQKTLLKQQFENFTGSSSEDLDQIHDRLQKLVSQLEIHGISISQEDVIMNLDDLFNSLRIYEAEVKHSSSPGNPTQNIAFVSSSNTDSTTDSVSAATSVSAVCAQLLVSSHPNIDSLSNAIDVDDLKEIDLRWQMAMLTMRARRFLRKTGRTLADNRVTTMGFDMSKVECYNCHIKGHFARECRSPKDTRRTVVTEPQRRHVLVETSTSNALVSQCDGIRSYDWSYQAEEEPANFALMVIHHQALLIMMYNLVPQLDNIIVLKNEVAARDHFISIIKQTLKEAKIERDDVKLKFEKFQSSSKNLAELIASQTNNKHGLGYLPSEDVFANLSLSCPSDRVQPSGGYNDVPPPITGNFMPPKFNLVFNTAPLVVESDHLAFNVQLSPAKPAQPMSHTTKSMAHIIEDWVFDLEDESEPNNPQSAPSFVQPFEHLKPSGHSAQPVEAPILDHTPKPTSSKTNGSRKRKNRKTCFVCRGVDHLIKDFTFHAKPKTQPTPRNYAHMGYDKQYASSTKKYPQKHRVHAAVSTKSKPISVTATRPVSAAVPKIMATKPRHAYSLYTKTNLIIRRHQTPSKFSKTSNSSPKVTAAHAKVVSAAKGKKGKWVWRPKHHILDHDSTASKIQKQLNHKDALGRSKSEMAWIPKRI</sequence>
<feature type="region of interest" description="Disordered" evidence="2">
    <location>
        <begin position="123"/>
        <end position="171"/>
    </location>
</feature>
<comment type="caution">
    <text evidence="4">The sequence shown here is derived from an EMBL/GenBank/DDBJ whole genome shotgun (WGS) entry which is preliminary data.</text>
</comment>
<dbReference type="GO" id="GO:0003676">
    <property type="term" value="F:nucleic acid binding"/>
    <property type="evidence" value="ECO:0007669"/>
    <property type="project" value="InterPro"/>
</dbReference>
<feature type="compositionally biased region" description="Basic residues" evidence="2">
    <location>
        <begin position="124"/>
        <end position="134"/>
    </location>
</feature>
<dbReference type="GO" id="GO:0008270">
    <property type="term" value="F:zinc ion binding"/>
    <property type="evidence" value="ECO:0007669"/>
    <property type="project" value="UniProtKB-KW"/>
</dbReference>
<dbReference type="InterPro" id="IPR036875">
    <property type="entry name" value="Znf_CCHC_sf"/>
</dbReference>
<evidence type="ECO:0000256" key="2">
    <source>
        <dbReference type="SAM" id="MobiDB-lite"/>
    </source>
</evidence>
<organism evidence="4">
    <name type="scientific">Tanacetum cinerariifolium</name>
    <name type="common">Dalmatian daisy</name>
    <name type="synonym">Chrysanthemum cinerariifolium</name>
    <dbReference type="NCBI Taxonomy" id="118510"/>
    <lineage>
        <taxon>Eukaryota</taxon>
        <taxon>Viridiplantae</taxon>
        <taxon>Streptophyta</taxon>
        <taxon>Embryophyta</taxon>
        <taxon>Tracheophyta</taxon>
        <taxon>Spermatophyta</taxon>
        <taxon>Magnoliopsida</taxon>
        <taxon>eudicotyledons</taxon>
        <taxon>Gunneridae</taxon>
        <taxon>Pentapetalae</taxon>
        <taxon>asterids</taxon>
        <taxon>campanulids</taxon>
        <taxon>Asterales</taxon>
        <taxon>Asteraceae</taxon>
        <taxon>Asteroideae</taxon>
        <taxon>Anthemideae</taxon>
        <taxon>Anthemidinae</taxon>
        <taxon>Tanacetum</taxon>
    </lineage>
</organism>
<dbReference type="SUPFAM" id="SSF57756">
    <property type="entry name" value="Retrovirus zinc finger-like domains"/>
    <property type="match status" value="1"/>
</dbReference>
<reference evidence="4" key="1">
    <citation type="journal article" date="2019" name="Sci. Rep.">
        <title>Draft genome of Tanacetum cinerariifolium, the natural source of mosquito coil.</title>
        <authorList>
            <person name="Yamashiro T."/>
            <person name="Shiraishi A."/>
            <person name="Satake H."/>
            <person name="Nakayama K."/>
        </authorList>
    </citation>
    <scope>NUCLEOTIDE SEQUENCE</scope>
</reference>
<gene>
    <name evidence="4" type="ORF">Tci_003977</name>
</gene>
<dbReference type="Gene3D" id="4.10.60.10">
    <property type="entry name" value="Zinc finger, CCHC-type"/>
    <property type="match status" value="1"/>
</dbReference>
<protein>
    <recommendedName>
        <fullName evidence="3">CCHC-type domain-containing protein</fullName>
    </recommendedName>
</protein>
<feature type="compositionally biased region" description="Low complexity" evidence="2">
    <location>
        <begin position="158"/>
        <end position="168"/>
    </location>
</feature>
<dbReference type="SMART" id="SM00343">
    <property type="entry name" value="ZnF_C2HC"/>
    <property type="match status" value="2"/>
</dbReference>
<dbReference type="PROSITE" id="PS50158">
    <property type="entry name" value="ZF_CCHC"/>
    <property type="match status" value="1"/>
</dbReference>
<proteinExistence type="predicted"/>
<dbReference type="Pfam" id="PF00098">
    <property type="entry name" value="zf-CCHC"/>
    <property type="match status" value="1"/>
</dbReference>
<keyword evidence="1" id="KW-0862">Zinc</keyword>
<name>A0A6L2J4T7_TANCI</name>
<dbReference type="AlphaFoldDB" id="A0A6L2J4T7"/>
<evidence type="ECO:0000259" key="3">
    <source>
        <dbReference type="PROSITE" id="PS50158"/>
    </source>
</evidence>
<keyword evidence="1" id="KW-0863">Zinc-finger</keyword>